<keyword evidence="3" id="KW-1185">Reference proteome</keyword>
<keyword evidence="1" id="KW-0812">Transmembrane</keyword>
<reference evidence="2" key="1">
    <citation type="journal article" date="2020" name="New Phytol.">
        <title>Comparative genomics reveals dynamic genome evolution in host specialist ectomycorrhizal fungi.</title>
        <authorList>
            <person name="Lofgren L.A."/>
            <person name="Nguyen N.H."/>
            <person name="Vilgalys R."/>
            <person name="Ruytinx J."/>
            <person name="Liao H.L."/>
            <person name="Branco S."/>
            <person name="Kuo A."/>
            <person name="LaButti K."/>
            <person name="Lipzen A."/>
            <person name="Andreopoulos W."/>
            <person name="Pangilinan J."/>
            <person name="Riley R."/>
            <person name="Hundley H."/>
            <person name="Na H."/>
            <person name="Barry K."/>
            <person name="Grigoriev I.V."/>
            <person name="Stajich J.E."/>
            <person name="Kennedy P.G."/>
        </authorList>
    </citation>
    <scope>NUCLEOTIDE SEQUENCE</scope>
    <source>
        <strain evidence="2">FC423</strain>
    </source>
</reference>
<dbReference type="Proteomes" id="UP000823399">
    <property type="component" value="Unassembled WGS sequence"/>
</dbReference>
<accession>A0A9P7ETU7</accession>
<dbReference type="RefSeq" id="XP_041286311.1">
    <property type="nucleotide sequence ID" value="XM_041439048.1"/>
</dbReference>
<dbReference type="EMBL" id="JABBWM010000101">
    <property type="protein sequence ID" value="KAG2090754.1"/>
    <property type="molecule type" value="Genomic_DNA"/>
</dbReference>
<dbReference type="GeneID" id="64701307"/>
<feature type="transmembrane region" description="Helical" evidence="1">
    <location>
        <begin position="51"/>
        <end position="70"/>
    </location>
</feature>
<dbReference type="AlphaFoldDB" id="A0A9P7ETU7"/>
<evidence type="ECO:0000256" key="1">
    <source>
        <dbReference type="SAM" id="Phobius"/>
    </source>
</evidence>
<sequence>MIILFVQTNDQLASCILDIFFIGYLGFDMLLVELRQAIHAQCTSLRSWSVLGSYFSLFLHCAQMIITNMLNFRIISRLSWNTPVTPLLLSLVHAIVASRLTRTAQMDDNAVDATEPFRHKPSQLSYFHQCGILTH</sequence>
<feature type="transmembrane region" description="Helical" evidence="1">
    <location>
        <begin position="12"/>
        <end position="31"/>
    </location>
</feature>
<comment type="caution">
    <text evidence="2">The sequence shown here is derived from an EMBL/GenBank/DDBJ whole genome shotgun (WGS) entry which is preliminary data.</text>
</comment>
<name>A0A9P7ETU7_9AGAM</name>
<organism evidence="2 3">
    <name type="scientific">Suillus discolor</name>
    <dbReference type="NCBI Taxonomy" id="1912936"/>
    <lineage>
        <taxon>Eukaryota</taxon>
        <taxon>Fungi</taxon>
        <taxon>Dikarya</taxon>
        <taxon>Basidiomycota</taxon>
        <taxon>Agaricomycotina</taxon>
        <taxon>Agaricomycetes</taxon>
        <taxon>Agaricomycetidae</taxon>
        <taxon>Boletales</taxon>
        <taxon>Suillineae</taxon>
        <taxon>Suillaceae</taxon>
        <taxon>Suillus</taxon>
    </lineage>
</organism>
<proteinExistence type="predicted"/>
<gene>
    <name evidence="2" type="ORF">F5147DRAFT_724445</name>
</gene>
<keyword evidence="1" id="KW-0472">Membrane</keyword>
<evidence type="ECO:0000313" key="2">
    <source>
        <dbReference type="EMBL" id="KAG2090754.1"/>
    </source>
</evidence>
<keyword evidence="1" id="KW-1133">Transmembrane helix</keyword>
<protein>
    <submittedName>
        <fullName evidence="2">Uncharacterized protein</fullName>
    </submittedName>
</protein>
<evidence type="ECO:0000313" key="3">
    <source>
        <dbReference type="Proteomes" id="UP000823399"/>
    </source>
</evidence>